<evidence type="ECO:0000313" key="1">
    <source>
        <dbReference type="EMBL" id="TCK66767.1"/>
    </source>
</evidence>
<protein>
    <submittedName>
        <fullName evidence="1">Uncharacterized protein</fullName>
    </submittedName>
</protein>
<organism evidence="1 2">
    <name type="scientific">Winogradskyella wandonensis</name>
    <dbReference type="NCBI Taxonomy" id="1442586"/>
    <lineage>
        <taxon>Bacteria</taxon>
        <taxon>Pseudomonadati</taxon>
        <taxon>Bacteroidota</taxon>
        <taxon>Flavobacteriia</taxon>
        <taxon>Flavobacteriales</taxon>
        <taxon>Flavobacteriaceae</taxon>
        <taxon>Winogradskyella</taxon>
    </lineage>
</organism>
<dbReference type="RefSeq" id="WP_132705282.1">
    <property type="nucleotide sequence ID" value="NZ_SMGI01000003.1"/>
</dbReference>
<comment type="caution">
    <text evidence="1">The sequence shown here is derived from an EMBL/GenBank/DDBJ whole genome shotgun (WGS) entry which is preliminary data.</text>
</comment>
<reference evidence="1 2" key="1">
    <citation type="journal article" date="2015" name="Stand. Genomic Sci.">
        <title>Genomic Encyclopedia of Bacterial and Archaeal Type Strains, Phase III: the genomes of soil and plant-associated and newly described type strains.</title>
        <authorList>
            <person name="Whitman W.B."/>
            <person name="Woyke T."/>
            <person name="Klenk H.P."/>
            <person name="Zhou Y."/>
            <person name="Lilburn T.G."/>
            <person name="Beck B.J."/>
            <person name="De Vos P."/>
            <person name="Vandamme P."/>
            <person name="Eisen J.A."/>
            <person name="Garrity G."/>
            <person name="Hugenholtz P."/>
            <person name="Kyrpides N.C."/>
        </authorList>
    </citation>
    <scope>NUCLEOTIDE SEQUENCE [LARGE SCALE GENOMIC DNA]</scope>
    <source>
        <strain evidence="1 2">CECT 8445</strain>
    </source>
</reference>
<proteinExistence type="predicted"/>
<keyword evidence="2" id="KW-1185">Reference proteome</keyword>
<dbReference type="AlphaFoldDB" id="A0A4R1KQI9"/>
<accession>A0A4R1KQI9</accession>
<dbReference type="EMBL" id="SMGI01000003">
    <property type="protein sequence ID" value="TCK66767.1"/>
    <property type="molecule type" value="Genomic_DNA"/>
</dbReference>
<sequence length="70" mass="8418">MKKYLVKRDNGLEITKNKNLKIKLELSLYQKNKTHPYRKIRMGKNCYEKEKLPLISISDNSNILFFMILE</sequence>
<dbReference type="Proteomes" id="UP000295714">
    <property type="component" value="Unassembled WGS sequence"/>
</dbReference>
<name>A0A4R1KQI9_9FLAO</name>
<evidence type="ECO:0000313" key="2">
    <source>
        <dbReference type="Proteomes" id="UP000295714"/>
    </source>
</evidence>
<gene>
    <name evidence="1" type="ORF">DFQ05_2041</name>
</gene>